<gene>
    <name evidence="1" type="ORF">CR532_04505</name>
</gene>
<reference evidence="1 2" key="1">
    <citation type="submission" date="2018-01" db="EMBL/GenBank/DDBJ databases">
        <title>Genome sequence of Borrelia tachyglossi.</title>
        <authorList>
            <person name="Gofton A.W."/>
        </authorList>
    </citation>
    <scope>NUCLEOTIDE SEQUENCE [LARGE SCALE GENOMIC DNA]</scope>
    <source>
        <strain evidence="1 2">Bc-F10-1268</strain>
        <plasmid evidence="1 2">pl78</plasmid>
    </source>
</reference>
<dbReference type="OrthoDB" id="352309at2"/>
<accession>A0A2S1LYC1</accession>
<dbReference type="EMBL" id="CP025786">
    <property type="protein sequence ID" value="AWG43261.1"/>
    <property type="molecule type" value="Genomic_DNA"/>
</dbReference>
<protein>
    <submittedName>
        <fullName evidence="1">Uncharacterized protein</fullName>
    </submittedName>
</protein>
<dbReference type="Proteomes" id="UP000244655">
    <property type="component" value="Plasmid pl78"/>
</dbReference>
<name>A0A2S1LYC1_9SPIR</name>
<keyword evidence="1" id="KW-0614">Plasmid</keyword>
<dbReference type="RefSeq" id="WP_108729656.1">
    <property type="nucleotide sequence ID" value="NZ_CP025786.1"/>
</dbReference>
<evidence type="ECO:0000313" key="1">
    <source>
        <dbReference type="EMBL" id="AWG43261.1"/>
    </source>
</evidence>
<keyword evidence="2" id="KW-1185">Reference proteome</keyword>
<geneLocation type="plasmid" evidence="1 2">
    <name>pl78</name>
</geneLocation>
<evidence type="ECO:0000313" key="2">
    <source>
        <dbReference type="Proteomes" id="UP000244655"/>
    </source>
</evidence>
<dbReference type="AlphaFoldDB" id="A0A2S1LYC1"/>
<proteinExistence type="predicted"/>
<sequence>MRIIMIIVIALFCLNLSTFAYNIRRGDKIRIELIIVKFKGDDIFINGKKLENTRDYNLSKMVENFIDKVGPENILNVEHNVTSSILTVLIVYKLPIS</sequence>
<organism evidence="1 2">
    <name type="scientific">Candidatus Borreliella tachyglossi</name>
    <dbReference type="NCBI Taxonomy" id="1964448"/>
    <lineage>
        <taxon>Bacteria</taxon>
        <taxon>Pseudomonadati</taxon>
        <taxon>Spirochaetota</taxon>
        <taxon>Spirochaetia</taxon>
        <taxon>Spirochaetales</taxon>
        <taxon>Borreliaceae</taxon>
        <taxon>Borreliella</taxon>
    </lineage>
</organism>